<evidence type="ECO:0000256" key="3">
    <source>
        <dbReference type="ARBA" id="ARBA00022723"/>
    </source>
</evidence>
<dbReference type="HAMAP" id="MF_01445">
    <property type="entry name" value="TsaD"/>
    <property type="match status" value="1"/>
</dbReference>
<feature type="binding site" evidence="7">
    <location>
        <position position="122"/>
    </location>
    <ligand>
        <name>Fe cation</name>
        <dbReference type="ChEBI" id="CHEBI:24875"/>
    </ligand>
</feature>
<keyword evidence="3 7" id="KW-0479">Metal-binding</keyword>
<dbReference type="Proteomes" id="UP001205601">
    <property type="component" value="Unassembled WGS sequence"/>
</dbReference>
<feature type="binding site" evidence="7">
    <location>
        <position position="118"/>
    </location>
    <ligand>
        <name>Fe cation</name>
        <dbReference type="ChEBI" id="CHEBI:24875"/>
    </ligand>
</feature>
<dbReference type="NCBIfam" id="TIGR03723">
    <property type="entry name" value="T6A_TsaD_YgjD"/>
    <property type="match status" value="1"/>
</dbReference>
<comment type="similarity">
    <text evidence="7">Belongs to the KAE1 / TsaD family.</text>
</comment>
<proteinExistence type="inferred from homology"/>
<evidence type="ECO:0000313" key="10">
    <source>
        <dbReference type="Proteomes" id="UP001205601"/>
    </source>
</evidence>
<dbReference type="SUPFAM" id="SSF53067">
    <property type="entry name" value="Actin-like ATPase domain"/>
    <property type="match status" value="2"/>
</dbReference>
<feature type="binding site" evidence="7">
    <location>
        <position position="288"/>
    </location>
    <ligand>
        <name>substrate</name>
    </ligand>
</feature>
<comment type="caution">
    <text evidence="9">The sequence shown here is derived from an EMBL/GenBank/DDBJ whole genome shotgun (WGS) entry which is preliminary data.</text>
</comment>
<keyword evidence="5 7" id="KW-0012">Acyltransferase</keyword>
<evidence type="ECO:0000256" key="4">
    <source>
        <dbReference type="ARBA" id="ARBA00023004"/>
    </source>
</evidence>
<dbReference type="EC" id="2.3.1.234" evidence="7"/>
<feature type="binding site" evidence="7">
    <location>
        <position position="190"/>
    </location>
    <ligand>
        <name>substrate</name>
    </ligand>
</feature>
<sequence length="364" mass="37295">MGEGITILGLESSCDDTAAAVVRLAGESRAILSSVVEGQAALHAAFGGVVPEIAARAHAERIDVCVERALEGAGTRLSEIDAIAVTAGPGLIGGVLAGVMCAKGIAAATGLPIIGINHLAGHALTPRLTDGLAFPYLMLLVSGGHCQFILVEGPEDFTRLGGTIDDAPGEAFDKTAKLLGLPQPGGPSVEAEASRGDAARFAFPRPLLDRPGCDLSFSGLKTALLRARDGVVAQREGLTARDRADLCAGFQAAVVEVLAVKSARALDACLDRSPGMSAFAVAGGVAANQAVRVALERVAAERGVRFLAPPLALCTDNAAMIAWAGIERFRLGHRDGLDLSARPRWPLDQHSAPMLGAGKKGAKA</sequence>
<dbReference type="InterPro" id="IPR022450">
    <property type="entry name" value="TsaD"/>
</dbReference>
<dbReference type="PRINTS" id="PR00789">
    <property type="entry name" value="OSIALOPTASE"/>
</dbReference>
<dbReference type="Pfam" id="PF00814">
    <property type="entry name" value="TsaD"/>
    <property type="match status" value="1"/>
</dbReference>
<dbReference type="PANTHER" id="PTHR11735:SF6">
    <property type="entry name" value="TRNA N6-ADENOSINE THREONYLCARBAMOYLTRANSFERASE, MITOCHONDRIAL"/>
    <property type="match status" value="1"/>
</dbReference>
<keyword evidence="4 7" id="KW-0408">Iron</keyword>
<feature type="binding site" evidence="7">
    <location>
        <position position="173"/>
    </location>
    <ligand>
        <name>substrate</name>
    </ligand>
</feature>
<evidence type="ECO:0000256" key="1">
    <source>
        <dbReference type="ARBA" id="ARBA00022679"/>
    </source>
</evidence>
<protein>
    <recommendedName>
        <fullName evidence="7">tRNA N6-adenosine threonylcarbamoyltransferase</fullName>
        <ecNumber evidence="7">2.3.1.234</ecNumber>
    </recommendedName>
    <alternativeName>
        <fullName evidence="7">N6-L-threonylcarbamoyladenine synthase</fullName>
        <shortName evidence="7">t(6)A synthase</shortName>
    </alternativeName>
    <alternativeName>
        <fullName evidence="7">t(6)A37 threonylcarbamoyladenosine biosynthesis protein TsaD</fullName>
    </alternativeName>
    <alternativeName>
        <fullName evidence="7">tRNA threonylcarbamoyladenosine biosynthesis protein TsaD</fullName>
    </alternativeName>
</protein>
<dbReference type="Gene3D" id="3.30.420.40">
    <property type="match status" value="2"/>
</dbReference>
<dbReference type="InterPro" id="IPR017861">
    <property type="entry name" value="KAE1/TsaD"/>
</dbReference>
<dbReference type="GO" id="GO:0061711">
    <property type="term" value="F:tRNA N(6)-L-threonylcarbamoyladenine synthase activity"/>
    <property type="evidence" value="ECO:0007669"/>
    <property type="project" value="UniProtKB-EC"/>
</dbReference>
<evidence type="ECO:0000259" key="8">
    <source>
        <dbReference type="Pfam" id="PF00814"/>
    </source>
</evidence>
<accession>A0ABT2NQP1</accession>
<keyword evidence="2 7" id="KW-0819">tRNA processing</keyword>
<dbReference type="NCBIfam" id="TIGR00329">
    <property type="entry name" value="gcp_kae1"/>
    <property type="match status" value="1"/>
</dbReference>
<gene>
    <name evidence="7 9" type="primary">tsaD</name>
    <name evidence="9" type="ORF">N5I32_17145</name>
</gene>
<feature type="binding site" evidence="7">
    <location>
        <position position="316"/>
    </location>
    <ligand>
        <name>Fe cation</name>
        <dbReference type="ChEBI" id="CHEBI:24875"/>
    </ligand>
</feature>
<evidence type="ECO:0000256" key="6">
    <source>
        <dbReference type="ARBA" id="ARBA00048117"/>
    </source>
</evidence>
<evidence type="ECO:0000313" key="9">
    <source>
        <dbReference type="EMBL" id="MCT8331247.1"/>
    </source>
</evidence>
<feature type="domain" description="Gcp-like" evidence="8">
    <location>
        <begin position="31"/>
        <end position="323"/>
    </location>
</feature>
<dbReference type="EMBL" id="JAOCQF010000003">
    <property type="protein sequence ID" value="MCT8331247.1"/>
    <property type="molecule type" value="Genomic_DNA"/>
</dbReference>
<feature type="binding site" evidence="7">
    <location>
        <position position="186"/>
    </location>
    <ligand>
        <name>substrate</name>
    </ligand>
</feature>
<keyword evidence="7" id="KW-0963">Cytoplasm</keyword>
<name>A0ABT2NQP1_9RHOB</name>
<keyword evidence="1 7" id="KW-0808">Transferase</keyword>
<dbReference type="InterPro" id="IPR000905">
    <property type="entry name" value="Gcp-like_dom"/>
</dbReference>
<reference evidence="10" key="1">
    <citation type="submission" date="2023-07" db="EMBL/GenBank/DDBJ databases">
        <title>Defluviimonas sediminis sp. nov., isolated from mangrove sediment.</title>
        <authorList>
            <person name="Liu L."/>
            <person name="Li J."/>
            <person name="Huang Y."/>
            <person name="Pan J."/>
            <person name="Li M."/>
        </authorList>
    </citation>
    <scope>NUCLEOTIDE SEQUENCE [LARGE SCALE GENOMIC DNA]</scope>
    <source>
        <strain evidence="10">FT324</strain>
    </source>
</reference>
<evidence type="ECO:0000256" key="2">
    <source>
        <dbReference type="ARBA" id="ARBA00022694"/>
    </source>
</evidence>
<organism evidence="9 10">
    <name type="scientific">Albidovulum sediminis</name>
    <dbReference type="NCBI Taxonomy" id="3066345"/>
    <lineage>
        <taxon>Bacteria</taxon>
        <taxon>Pseudomonadati</taxon>
        <taxon>Pseudomonadota</taxon>
        <taxon>Alphaproteobacteria</taxon>
        <taxon>Rhodobacterales</taxon>
        <taxon>Paracoccaceae</taxon>
        <taxon>Albidovulum</taxon>
    </lineage>
</organism>
<dbReference type="PANTHER" id="PTHR11735">
    <property type="entry name" value="TRNA N6-ADENOSINE THREONYLCARBAMOYLTRANSFERASE"/>
    <property type="match status" value="1"/>
</dbReference>
<comment type="subcellular location">
    <subcellularLocation>
        <location evidence="7">Cytoplasm</location>
    </subcellularLocation>
</comment>
<comment type="cofactor">
    <cofactor evidence="7">
        <name>Fe(2+)</name>
        <dbReference type="ChEBI" id="CHEBI:29033"/>
    </cofactor>
    <text evidence="7">Binds 1 Fe(2+) ion per subunit.</text>
</comment>
<keyword evidence="10" id="KW-1185">Reference proteome</keyword>
<evidence type="ECO:0000256" key="5">
    <source>
        <dbReference type="ARBA" id="ARBA00023315"/>
    </source>
</evidence>
<comment type="catalytic activity">
    <reaction evidence="6 7">
        <text>L-threonylcarbamoyladenylate + adenosine(37) in tRNA = N(6)-L-threonylcarbamoyladenosine(37) in tRNA + AMP + H(+)</text>
        <dbReference type="Rhea" id="RHEA:37059"/>
        <dbReference type="Rhea" id="RHEA-COMP:10162"/>
        <dbReference type="Rhea" id="RHEA-COMP:10163"/>
        <dbReference type="ChEBI" id="CHEBI:15378"/>
        <dbReference type="ChEBI" id="CHEBI:73682"/>
        <dbReference type="ChEBI" id="CHEBI:74411"/>
        <dbReference type="ChEBI" id="CHEBI:74418"/>
        <dbReference type="ChEBI" id="CHEBI:456215"/>
        <dbReference type="EC" id="2.3.1.234"/>
    </reaction>
</comment>
<evidence type="ECO:0000256" key="7">
    <source>
        <dbReference type="HAMAP-Rule" id="MF_01445"/>
    </source>
</evidence>
<dbReference type="InterPro" id="IPR043129">
    <property type="entry name" value="ATPase_NBD"/>
</dbReference>
<feature type="binding site" evidence="7">
    <location>
        <begin position="140"/>
        <end position="144"/>
    </location>
    <ligand>
        <name>substrate</name>
    </ligand>
</feature>
<comment type="function">
    <text evidence="7">Required for the formation of a threonylcarbamoyl group on adenosine at position 37 (t(6)A37) in tRNAs that read codons beginning with adenine. Is involved in the transfer of the threonylcarbamoyl moiety of threonylcarbamoyl-AMP (TC-AMP) to the N6 group of A37, together with TsaE and TsaB. TsaD likely plays a direct catalytic role in this reaction.</text>
</comment>
<dbReference type="RefSeq" id="WP_261497126.1">
    <property type="nucleotide sequence ID" value="NZ_JAOCQF010000003.1"/>
</dbReference>